<sequence>MTSYDLLGEYQNHIVPQSYNAGFVALSYVVSLVGAGSSLELINRRTGFRGLFNHLLLVSSAVTMGGVAIWCMHFIGNIAIDLANGEPEMQIAYSRGFTAVSFFIPIFVLLVAFLAIGTNNAVSWWRVIVGGVLCGLAVCSMHYLGNTSIKNYTCVYRPVYVVGSAIIAVVASNVALFTFFVFRAMWTNSWQKRAISAAVLASAVSGMHWCAATGTRYRLRDMKSEGNEPSKGATVIVVICLSLGACFIIATSAIIRARNMRKSALRAQQVTLGAAVFDKGGRILIDPDGFIPSTVVTDSFLEKNTKDGFSISHPIFQWMFQASRNWSTISNFVGGMRRHISQLPHSSTHKDGRRGIQLISEYGEIIERYDVIFKELFCLAAAELADRFHEDMTSVGVLWDEIIPTGLGGKWPRAQSRMGSRLSLSWGTGDAHEDNQSGSDMAEKGLNARQQDFGRGLLMLLIRRVESDQDAERFVSAGYRFAELHQVSNIIRSCIQIQSSDFEAKLRSMSTYTTKHNEAPPGVHIGFFSIRACVSSGFEVLVQKDARHLLPSTALPLKTLENWHVQFLRGFENMPVSKILQSLKEEISARQNAQEIEFAGQLSETIKTLREWTQEPLFEDAVLTSTMVRVPCRDDEEWVQSTMIVMRRVIPIHSVLSSPNCEFVPLSFFKMRQLSAQFQQEFIRGVHQEFGHVVKLADRREGSLDSEPGFLSKFWPFGRSDSLVATRMNSKTMAAVRGRCALSPNLRQARPSCGDIMMFQDITVDVEERKPRAEQGPGSEDSDTLTIAPTNSKASPVAGIELQSMGHFGTNLQADLRVSNDIGTRKSSVNHTLPFVDILFVETIESREKRTAREASG</sequence>
<evidence type="ECO:0000313" key="4">
    <source>
        <dbReference type="EMBL" id="KAJ4175983.1"/>
    </source>
</evidence>
<dbReference type="EMBL" id="JAOQAV010000266">
    <property type="protein sequence ID" value="KAJ4175983.1"/>
    <property type="molecule type" value="Genomic_DNA"/>
</dbReference>
<evidence type="ECO:0000256" key="2">
    <source>
        <dbReference type="SAM" id="Phobius"/>
    </source>
</evidence>
<evidence type="ECO:0000313" key="5">
    <source>
        <dbReference type="Proteomes" id="UP001152087"/>
    </source>
</evidence>
<dbReference type="PANTHER" id="PTHR35152">
    <property type="entry name" value="DOMAIN SIGNALLING PROTEIN, PUTATIVE (AFU_ORTHOLOGUE AFUA_5G11310)-RELATED"/>
    <property type="match status" value="1"/>
</dbReference>
<feature type="transmembrane region" description="Helical" evidence="2">
    <location>
        <begin position="54"/>
        <end position="76"/>
    </location>
</feature>
<organism evidence="4 5">
    <name type="scientific">Fusarium falciforme</name>
    <dbReference type="NCBI Taxonomy" id="195108"/>
    <lineage>
        <taxon>Eukaryota</taxon>
        <taxon>Fungi</taxon>
        <taxon>Dikarya</taxon>
        <taxon>Ascomycota</taxon>
        <taxon>Pezizomycotina</taxon>
        <taxon>Sordariomycetes</taxon>
        <taxon>Hypocreomycetidae</taxon>
        <taxon>Hypocreales</taxon>
        <taxon>Nectriaceae</taxon>
        <taxon>Fusarium</taxon>
        <taxon>Fusarium solani species complex</taxon>
    </lineage>
</organism>
<feature type="domain" description="MHYT" evidence="3">
    <location>
        <begin position="19"/>
        <end position="218"/>
    </location>
</feature>
<dbReference type="AlphaFoldDB" id="A0A9W8USR4"/>
<feature type="transmembrane region" description="Helical" evidence="2">
    <location>
        <begin position="234"/>
        <end position="255"/>
    </location>
</feature>
<dbReference type="PANTHER" id="PTHR35152:SF1">
    <property type="entry name" value="DOMAIN SIGNALLING PROTEIN, PUTATIVE (AFU_ORTHOLOGUE AFUA_5G11310)-RELATED"/>
    <property type="match status" value="1"/>
</dbReference>
<feature type="transmembrane region" description="Helical" evidence="2">
    <location>
        <begin position="96"/>
        <end position="117"/>
    </location>
</feature>
<accession>A0A9W8USR4</accession>
<feature type="transmembrane region" description="Helical" evidence="2">
    <location>
        <begin position="159"/>
        <end position="182"/>
    </location>
</feature>
<evidence type="ECO:0000256" key="1">
    <source>
        <dbReference type="SAM" id="MobiDB-lite"/>
    </source>
</evidence>
<evidence type="ECO:0000259" key="3">
    <source>
        <dbReference type="PROSITE" id="PS50924"/>
    </source>
</evidence>
<feature type="transmembrane region" description="Helical" evidence="2">
    <location>
        <begin position="194"/>
        <end position="214"/>
    </location>
</feature>
<keyword evidence="2" id="KW-0812">Transmembrane</keyword>
<feature type="region of interest" description="Disordered" evidence="1">
    <location>
        <begin position="769"/>
        <end position="790"/>
    </location>
</feature>
<reference evidence="4" key="1">
    <citation type="submission" date="2022-09" db="EMBL/GenBank/DDBJ databases">
        <title>Fusarium specimens isolated from Avocado Roots.</title>
        <authorList>
            <person name="Stajich J."/>
            <person name="Roper C."/>
            <person name="Heimlech-Rivalta G."/>
        </authorList>
    </citation>
    <scope>NUCLEOTIDE SEQUENCE</scope>
    <source>
        <strain evidence="4">A02</strain>
    </source>
</reference>
<comment type="caution">
    <text evidence="4">The sequence shown here is derived from an EMBL/GenBank/DDBJ whole genome shotgun (WGS) entry which is preliminary data.</text>
</comment>
<keyword evidence="5" id="KW-1185">Reference proteome</keyword>
<proteinExistence type="predicted"/>
<gene>
    <name evidence="4" type="ORF">NW755_014660</name>
</gene>
<dbReference type="InterPro" id="IPR005330">
    <property type="entry name" value="MHYT_dom"/>
</dbReference>
<feature type="transmembrane region" description="Helical" evidence="2">
    <location>
        <begin position="20"/>
        <end position="42"/>
    </location>
</feature>
<dbReference type="PROSITE" id="PS50924">
    <property type="entry name" value="MHYT"/>
    <property type="match status" value="1"/>
</dbReference>
<dbReference type="Pfam" id="PF03707">
    <property type="entry name" value="MHYT"/>
    <property type="match status" value="2"/>
</dbReference>
<name>A0A9W8USR4_9HYPO</name>
<keyword evidence="2" id="KW-1133">Transmembrane helix</keyword>
<protein>
    <recommendedName>
        <fullName evidence="3">MHYT domain-containing protein</fullName>
    </recommendedName>
</protein>
<keyword evidence="2" id="KW-0472">Membrane</keyword>
<feature type="transmembrane region" description="Helical" evidence="2">
    <location>
        <begin position="124"/>
        <end position="144"/>
    </location>
</feature>
<dbReference type="Proteomes" id="UP001152087">
    <property type="component" value="Unassembled WGS sequence"/>
</dbReference>